<evidence type="ECO:0000313" key="4">
    <source>
        <dbReference type="EMBL" id="KAG2221480.1"/>
    </source>
</evidence>
<feature type="region of interest" description="Disordered" evidence="3">
    <location>
        <begin position="109"/>
        <end position="149"/>
    </location>
</feature>
<name>A0A8H7VI84_9FUNG</name>
<sequence length="610" mass="70535">MNNTTTTTTKPTNTTLIEQHSPPSLAKMKGYWTNYVTLFQGWLYNDKAQLLTGMITHYQELQQLQITLQQKGYNVMETNDACFELENQIQQLEQKIRSIQGGAERLELAKQQSNESSNSTQQQQYSNQDKNKNESNQQSPSSSKKESIIQEDSKNNLNEMLPSAIASTLTNEQLAHEIILNPNFKLERHHQNSIERQVTDIATKAYFDKLAEDIEKGITKYNEIVPQLFYEIRERLNDLVAPSMKNELQEGIDIQLIKQQIEQKVFDLDKMIEFILDLIQRSCASIRDPTVQKIRSLSSDQQQEGVTIKQIQLIFDLLQEMALDLANHQLYSLRPHLLPIAIDYGRSKFIQAMQEQGIQNELPKTKQWLQKTIQQLQEKASQRNPENITLPPTTPLSGFQHQEIYEDAIVSLIMSSELIHSDMCPETLRLDIGRLHEYQNEAQAVTIVAALLMLTRNFGATQHDDNDALVKRLFILLEQQGTTVDHLATEIQHHCYTKTNDNNNEQEGTNNDSNEMIYAMVDKTLSHTDAIYSLLSRRVSRVIKTYINNNHKQQDQQQEDKKISDTILQSNGLYHVRKPLHDLCIRIAALTDYNYRVHNQWYKEQLELLL</sequence>
<comment type="similarity">
    <text evidence="1">Belongs to the TCP11 family.</text>
</comment>
<protein>
    <submittedName>
        <fullName evidence="4">Uncharacterized protein</fullName>
    </submittedName>
</protein>
<gene>
    <name evidence="4" type="ORF">INT45_005021</name>
</gene>
<feature type="coiled-coil region" evidence="2">
    <location>
        <begin position="75"/>
        <end position="109"/>
    </location>
</feature>
<dbReference type="PANTHER" id="PTHR12832">
    <property type="entry name" value="TESTIS-SPECIFIC PROTEIN PBS13 T-COMPLEX 11"/>
    <property type="match status" value="1"/>
</dbReference>
<organism evidence="4 5">
    <name type="scientific">Circinella minor</name>
    <dbReference type="NCBI Taxonomy" id="1195481"/>
    <lineage>
        <taxon>Eukaryota</taxon>
        <taxon>Fungi</taxon>
        <taxon>Fungi incertae sedis</taxon>
        <taxon>Mucoromycota</taxon>
        <taxon>Mucoromycotina</taxon>
        <taxon>Mucoromycetes</taxon>
        <taxon>Mucorales</taxon>
        <taxon>Lichtheimiaceae</taxon>
        <taxon>Circinella</taxon>
    </lineage>
</organism>
<dbReference type="GO" id="GO:0010737">
    <property type="term" value="P:protein kinase A signaling"/>
    <property type="evidence" value="ECO:0007669"/>
    <property type="project" value="TreeGrafter"/>
</dbReference>
<dbReference type="InterPro" id="IPR008862">
    <property type="entry name" value="Tcp11"/>
</dbReference>
<keyword evidence="2" id="KW-0175">Coiled coil</keyword>
<dbReference type="Pfam" id="PF05794">
    <property type="entry name" value="Tcp11"/>
    <property type="match status" value="1"/>
</dbReference>
<dbReference type="AlphaFoldDB" id="A0A8H7VI84"/>
<evidence type="ECO:0000256" key="2">
    <source>
        <dbReference type="SAM" id="Coils"/>
    </source>
</evidence>
<proteinExistence type="inferred from homology"/>
<keyword evidence="5" id="KW-1185">Reference proteome</keyword>
<dbReference type="OrthoDB" id="276323at2759"/>
<feature type="compositionally biased region" description="Low complexity" evidence="3">
    <location>
        <begin position="110"/>
        <end position="128"/>
    </location>
</feature>
<evidence type="ECO:0000256" key="3">
    <source>
        <dbReference type="SAM" id="MobiDB-lite"/>
    </source>
</evidence>
<dbReference type="EMBL" id="JAEPRB010000108">
    <property type="protein sequence ID" value="KAG2221480.1"/>
    <property type="molecule type" value="Genomic_DNA"/>
</dbReference>
<comment type="caution">
    <text evidence="4">The sequence shown here is derived from an EMBL/GenBank/DDBJ whole genome shotgun (WGS) entry which is preliminary data.</text>
</comment>
<evidence type="ECO:0000313" key="5">
    <source>
        <dbReference type="Proteomes" id="UP000646827"/>
    </source>
</evidence>
<reference evidence="4 5" key="1">
    <citation type="submission" date="2020-12" db="EMBL/GenBank/DDBJ databases">
        <title>Metabolic potential, ecology and presence of endohyphal bacteria is reflected in genomic diversity of Mucoromycotina.</title>
        <authorList>
            <person name="Muszewska A."/>
            <person name="Okrasinska A."/>
            <person name="Steczkiewicz K."/>
            <person name="Drgas O."/>
            <person name="Orlowska M."/>
            <person name="Perlinska-Lenart U."/>
            <person name="Aleksandrzak-Piekarczyk T."/>
            <person name="Szatraj K."/>
            <person name="Zielenkiewicz U."/>
            <person name="Pilsyk S."/>
            <person name="Malc E."/>
            <person name="Mieczkowski P."/>
            <person name="Kruszewska J.S."/>
            <person name="Biernat P."/>
            <person name="Pawlowska J."/>
        </authorList>
    </citation>
    <scope>NUCLEOTIDE SEQUENCE [LARGE SCALE GENOMIC DNA]</scope>
    <source>
        <strain evidence="4 5">CBS 142.35</strain>
    </source>
</reference>
<accession>A0A8H7VI84</accession>
<dbReference type="PANTHER" id="PTHR12832:SF11">
    <property type="entry name" value="LD23868P"/>
    <property type="match status" value="1"/>
</dbReference>
<dbReference type="Proteomes" id="UP000646827">
    <property type="component" value="Unassembled WGS sequence"/>
</dbReference>
<evidence type="ECO:0000256" key="1">
    <source>
        <dbReference type="ARBA" id="ARBA00010954"/>
    </source>
</evidence>